<gene>
    <name evidence="2" type="ORF">SAMN02745172_03046</name>
</gene>
<proteinExistence type="predicted"/>
<name>A0A1M7ZNC8_9HYPH</name>
<feature type="transmembrane region" description="Helical" evidence="1">
    <location>
        <begin position="45"/>
        <end position="65"/>
    </location>
</feature>
<accession>A0A1M7ZNC8</accession>
<evidence type="ECO:0000256" key="1">
    <source>
        <dbReference type="SAM" id="Phobius"/>
    </source>
</evidence>
<protein>
    <submittedName>
        <fullName evidence="2">Uncharacterized protein</fullName>
    </submittedName>
</protein>
<keyword evidence="1" id="KW-0812">Transmembrane</keyword>
<keyword evidence="1" id="KW-0472">Membrane</keyword>
<feature type="transmembrane region" description="Helical" evidence="1">
    <location>
        <begin position="12"/>
        <end position="33"/>
    </location>
</feature>
<keyword evidence="1" id="KW-1133">Transmembrane helix</keyword>
<sequence>MNRRFDLKGWGPILAAAVFGFVLGTSGVTVLWPKMWEGAKLSDSLGFWGGIFGGAMTLVAAIIAFRPARDQMLIARAAAIATDLRDLRDLATTIAALISIIEEHMILVADDLAFTAEYNYLTGVYDDILNNRIQLIFISTVEIRKCIITFEAAAFKFSHEDTLLEDAVAVCNAVQLFVRINREIRNIENRDNYNRLANNIKAFLPIIESKIAKVKSTCGRITKEYARRARDIELQLGPH</sequence>
<dbReference type="Proteomes" id="UP000186406">
    <property type="component" value="Unassembled WGS sequence"/>
</dbReference>
<dbReference type="STRING" id="1123029.SAMN02745172_03046"/>
<dbReference type="RefSeq" id="WP_073630192.1">
    <property type="nucleotide sequence ID" value="NZ_FRXO01000006.1"/>
</dbReference>
<dbReference type="AlphaFoldDB" id="A0A1M7ZNC8"/>
<evidence type="ECO:0000313" key="2">
    <source>
        <dbReference type="EMBL" id="SHO66387.1"/>
    </source>
</evidence>
<organism evidence="2 3">
    <name type="scientific">Pseudoxanthobacter soli DSM 19599</name>
    <dbReference type="NCBI Taxonomy" id="1123029"/>
    <lineage>
        <taxon>Bacteria</taxon>
        <taxon>Pseudomonadati</taxon>
        <taxon>Pseudomonadota</taxon>
        <taxon>Alphaproteobacteria</taxon>
        <taxon>Hyphomicrobiales</taxon>
        <taxon>Segnochrobactraceae</taxon>
        <taxon>Pseudoxanthobacter</taxon>
    </lineage>
</organism>
<reference evidence="2 3" key="1">
    <citation type="submission" date="2016-12" db="EMBL/GenBank/DDBJ databases">
        <authorList>
            <person name="Song W.-J."/>
            <person name="Kurnit D.M."/>
        </authorList>
    </citation>
    <scope>NUCLEOTIDE SEQUENCE [LARGE SCALE GENOMIC DNA]</scope>
    <source>
        <strain evidence="2 3">DSM 19599</strain>
    </source>
</reference>
<evidence type="ECO:0000313" key="3">
    <source>
        <dbReference type="Proteomes" id="UP000186406"/>
    </source>
</evidence>
<dbReference type="EMBL" id="FRXO01000006">
    <property type="protein sequence ID" value="SHO66387.1"/>
    <property type="molecule type" value="Genomic_DNA"/>
</dbReference>
<keyword evidence="3" id="KW-1185">Reference proteome</keyword>